<name>A0A1G8FLT5_9BACL</name>
<accession>A0A1G8FLT5</accession>
<dbReference type="RefSeq" id="WP_090711440.1">
    <property type="nucleotide sequence ID" value="NZ_CBCSKY010000007.1"/>
</dbReference>
<dbReference type="Proteomes" id="UP000199050">
    <property type="component" value="Unassembled WGS sequence"/>
</dbReference>
<evidence type="ECO:0000256" key="2">
    <source>
        <dbReference type="SAM" id="SignalP"/>
    </source>
</evidence>
<dbReference type="InterPro" id="IPR025997">
    <property type="entry name" value="SBP_2_dom"/>
</dbReference>
<dbReference type="STRING" id="1174501.SAMN05216192_101282"/>
<evidence type="ECO:0000313" key="4">
    <source>
        <dbReference type="EMBL" id="SDH83133.1"/>
    </source>
</evidence>
<reference evidence="5" key="1">
    <citation type="submission" date="2016-10" db="EMBL/GenBank/DDBJ databases">
        <authorList>
            <person name="Varghese N."/>
            <person name="Submissions S."/>
        </authorList>
    </citation>
    <scope>NUCLEOTIDE SEQUENCE [LARGE SCALE GENOMIC DNA]</scope>
    <source>
        <strain evidence="5">CGMCC 1.11012</strain>
    </source>
</reference>
<comment type="subcellular location">
    <subcellularLocation>
        <location evidence="1">Cell envelope</location>
    </subcellularLocation>
</comment>
<dbReference type="SUPFAM" id="SSF53822">
    <property type="entry name" value="Periplasmic binding protein-like I"/>
    <property type="match status" value="1"/>
</dbReference>
<dbReference type="EMBL" id="FNDX01000001">
    <property type="protein sequence ID" value="SDH83133.1"/>
    <property type="molecule type" value="Genomic_DNA"/>
</dbReference>
<feature type="signal peptide" evidence="2">
    <location>
        <begin position="1"/>
        <end position="21"/>
    </location>
</feature>
<evidence type="ECO:0000256" key="1">
    <source>
        <dbReference type="ARBA" id="ARBA00004196"/>
    </source>
</evidence>
<dbReference type="PANTHER" id="PTHR30036">
    <property type="entry name" value="D-XYLOSE-BINDING PERIPLASMIC PROTEIN"/>
    <property type="match status" value="1"/>
</dbReference>
<dbReference type="GO" id="GO:0030246">
    <property type="term" value="F:carbohydrate binding"/>
    <property type="evidence" value="ECO:0007669"/>
    <property type="project" value="TreeGrafter"/>
</dbReference>
<organism evidence="4 5">
    <name type="scientific">Paenibacillus typhae</name>
    <dbReference type="NCBI Taxonomy" id="1174501"/>
    <lineage>
        <taxon>Bacteria</taxon>
        <taxon>Bacillati</taxon>
        <taxon>Bacillota</taxon>
        <taxon>Bacilli</taxon>
        <taxon>Bacillales</taxon>
        <taxon>Paenibacillaceae</taxon>
        <taxon>Paenibacillus</taxon>
    </lineage>
</organism>
<evidence type="ECO:0000259" key="3">
    <source>
        <dbReference type="Pfam" id="PF13407"/>
    </source>
</evidence>
<dbReference type="OrthoDB" id="9795981at2"/>
<keyword evidence="5" id="KW-1185">Reference proteome</keyword>
<sequence>MKKMTLAVLTGVLALTLSACGANSGNSPANNAGASSNDGAAASGTRTYFINPKSIGPAYWAAAEKGAIQAGEDMGVEVIFNAPTEADSSKQINMIQDMLTRKVSGIGVSPNDAKAVGPVFKKAAEQDVQIVTWDSDAPETDRQYYVAPATDEEVGELLAKTIGEEIGGEGQVAFMVAGLGSQNQIAKSDAAKAYFEANYPGIELVTMVASDDDQQKAYANAQNLIQTYPDLRGIIGFAGGEPPAAAEVVEQAVKAGTIEQGQIAITGIAVPSVVKSYIESGTIKTDIIWDPGKLAYTTVYILDQLAQGKEITDGMEIPNVGAVKVDGQNVFIGTLEVTSENVGSFDF</sequence>
<dbReference type="InterPro" id="IPR050555">
    <property type="entry name" value="Bact_Solute-Bind_Prot2"/>
</dbReference>
<dbReference type="Gene3D" id="3.40.50.2300">
    <property type="match status" value="2"/>
</dbReference>
<dbReference type="InterPro" id="IPR028082">
    <property type="entry name" value="Peripla_BP_I"/>
</dbReference>
<protein>
    <submittedName>
        <fullName evidence="4">Monosaccharide ABC transporter substrate-binding protein, CUT2 family</fullName>
    </submittedName>
</protein>
<feature type="domain" description="Periplasmic binding protein" evidence="3">
    <location>
        <begin position="49"/>
        <end position="310"/>
    </location>
</feature>
<proteinExistence type="predicted"/>
<dbReference type="GO" id="GO:0030288">
    <property type="term" value="C:outer membrane-bounded periplasmic space"/>
    <property type="evidence" value="ECO:0007669"/>
    <property type="project" value="TreeGrafter"/>
</dbReference>
<dbReference type="AlphaFoldDB" id="A0A1G8FLT5"/>
<keyword evidence="2" id="KW-0732">Signal</keyword>
<feature type="chain" id="PRO_5039449190" evidence="2">
    <location>
        <begin position="22"/>
        <end position="347"/>
    </location>
</feature>
<evidence type="ECO:0000313" key="5">
    <source>
        <dbReference type="Proteomes" id="UP000199050"/>
    </source>
</evidence>
<dbReference type="PROSITE" id="PS51257">
    <property type="entry name" value="PROKAR_LIPOPROTEIN"/>
    <property type="match status" value="1"/>
</dbReference>
<dbReference type="CDD" id="cd06302">
    <property type="entry name" value="PBP1_LsrB_Quorum_Sensing-like"/>
    <property type="match status" value="1"/>
</dbReference>
<gene>
    <name evidence="4" type="ORF">SAMN05216192_101282</name>
</gene>
<dbReference type="Pfam" id="PF13407">
    <property type="entry name" value="Peripla_BP_4"/>
    <property type="match status" value="1"/>
</dbReference>
<dbReference type="PANTHER" id="PTHR30036:SF8">
    <property type="entry name" value="ABC-TYPE SUGAR TRANSPORT SYSTEM PERIPLASMIC COMPONENT-LIKE PROTEIN"/>
    <property type="match status" value="1"/>
</dbReference>